<sequence>MTTKTELSALAAPGAGSTVTLITPPRPPRFPLRPSGAVAARHAGDGAGRVSHRPRIP</sequence>
<dbReference type="Proteomes" id="UP000399805">
    <property type="component" value="Unassembled WGS sequence"/>
</dbReference>
<evidence type="ECO:0000313" key="2">
    <source>
        <dbReference type="EMBL" id="VVJ21423.1"/>
    </source>
</evidence>
<protein>
    <submittedName>
        <fullName evidence="2">Uncharacterized protein</fullName>
    </submittedName>
</protein>
<evidence type="ECO:0000313" key="3">
    <source>
        <dbReference type="Proteomes" id="UP000399805"/>
    </source>
</evidence>
<dbReference type="AlphaFoldDB" id="A0A6I8LY00"/>
<dbReference type="EMBL" id="CABVGP010000002">
    <property type="protein sequence ID" value="VVJ21423.1"/>
    <property type="molecule type" value="Genomic_DNA"/>
</dbReference>
<accession>A0A6I8LY00</accession>
<name>A0A6I8LY00_9PSEU</name>
<keyword evidence="3" id="KW-1185">Reference proteome</keyword>
<gene>
    <name evidence="2" type="ORF">AA23TX_06444</name>
</gene>
<organism evidence="2 3">
    <name type="scientific">Amycolatopsis camponoti</name>
    <dbReference type="NCBI Taxonomy" id="2606593"/>
    <lineage>
        <taxon>Bacteria</taxon>
        <taxon>Bacillati</taxon>
        <taxon>Actinomycetota</taxon>
        <taxon>Actinomycetes</taxon>
        <taxon>Pseudonocardiales</taxon>
        <taxon>Pseudonocardiaceae</taxon>
        <taxon>Amycolatopsis</taxon>
    </lineage>
</organism>
<feature type="region of interest" description="Disordered" evidence="1">
    <location>
        <begin position="1"/>
        <end position="57"/>
    </location>
</feature>
<evidence type="ECO:0000256" key="1">
    <source>
        <dbReference type="SAM" id="MobiDB-lite"/>
    </source>
</evidence>
<reference evidence="2 3" key="1">
    <citation type="submission" date="2019-09" db="EMBL/GenBank/DDBJ databases">
        <authorList>
            <person name="Leyn A S."/>
        </authorList>
    </citation>
    <scope>NUCLEOTIDE SEQUENCE [LARGE SCALE GENOMIC DNA]</scope>
    <source>
        <strain evidence="2">AA231_1</strain>
    </source>
</reference>
<proteinExistence type="predicted"/>